<sequence>MIMCDDLRAPGRRQYRTGRRPPAPARSGGTRCVRILLTHAHIERRPAGYGTSRYSAARPQGLTAMTTASPPQHHGLFLEPRFAVDLTAPDEDEDFDASYDALPAPTTSAREPERTNRRPRRR</sequence>
<evidence type="ECO:0000313" key="3">
    <source>
        <dbReference type="Proteomes" id="UP000001685"/>
    </source>
</evidence>
<evidence type="ECO:0000256" key="1">
    <source>
        <dbReference type="SAM" id="MobiDB-lite"/>
    </source>
</evidence>
<dbReference type="KEGG" id="sgr:SGR_2987"/>
<proteinExistence type="predicted"/>
<gene>
    <name evidence="2" type="ordered locus">SGR_2987</name>
</gene>
<feature type="compositionally biased region" description="Basic residues" evidence="1">
    <location>
        <begin position="10"/>
        <end position="19"/>
    </location>
</feature>
<dbReference type="EMBL" id="AP009493">
    <property type="protein sequence ID" value="BAG19816.1"/>
    <property type="molecule type" value="Genomic_DNA"/>
</dbReference>
<dbReference type="Proteomes" id="UP000001685">
    <property type="component" value="Chromosome"/>
</dbReference>
<feature type="compositionally biased region" description="Acidic residues" evidence="1">
    <location>
        <begin position="88"/>
        <end position="97"/>
    </location>
</feature>
<protein>
    <submittedName>
        <fullName evidence="2">Uncharacterized protein</fullName>
    </submittedName>
</protein>
<reference evidence="3" key="1">
    <citation type="journal article" date="2008" name="J. Bacteriol.">
        <title>Genome sequence of the streptomycin-producing microorganism Streptomyces griseus IFO 13350.</title>
        <authorList>
            <person name="Ohnishi Y."/>
            <person name="Ishikawa J."/>
            <person name="Hara H."/>
            <person name="Suzuki H."/>
            <person name="Ikenoya M."/>
            <person name="Ikeda H."/>
            <person name="Yamashita A."/>
            <person name="Hattori M."/>
            <person name="Horinouchi S."/>
        </authorList>
    </citation>
    <scope>NUCLEOTIDE SEQUENCE [LARGE SCALE GENOMIC DNA]</scope>
    <source>
        <strain evidence="3">JCM 4626 / NBRC 13350</strain>
    </source>
</reference>
<dbReference type="HOGENOM" id="CLU_2025425_0_0_11"/>
<accession>B1W522</accession>
<dbReference type="eggNOG" id="ENOG5032EY3">
    <property type="taxonomic scope" value="Bacteria"/>
</dbReference>
<name>B1W522_STRGG</name>
<organism evidence="2 3">
    <name type="scientific">Streptomyces griseus subsp. griseus (strain JCM 4626 / CBS 651.72 / NBRC 13350 / KCC S-0626 / ISP 5235)</name>
    <dbReference type="NCBI Taxonomy" id="455632"/>
    <lineage>
        <taxon>Bacteria</taxon>
        <taxon>Bacillati</taxon>
        <taxon>Actinomycetota</taxon>
        <taxon>Actinomycetes</taxon>
        <taxon>Kitasatosporales</taxon>
        <taxon>Streptomycetaceae</taxon>
        <taxon>Streptomyces</taxon>
    </lineage>
</organism>
<evidence type="ECO:0000313" key="2">
    <source>
        <dbReference type="EMBL" id="BAG19816.1"/>
    </source>
</evidence>
<feature type="region of interest" description="Disordered" evidence="1">
    <location>
        <begin position="9"/>
        <end position="30"/>
    </location>
</feature>
<dbReference type="AlphaFoldDB" id="B1W522"/>
<feature type="region of interest" description="Disordered" evidence="1">
    <location>
        <begin position="88"/>
        <end position="122"/>
    </location>
</feature>